<dbReference type="PANTHER" id="PTHR48105">
    <property type="entry name" value="THIOREDOXIN REDUCTASE 1-RELATED-RELATED"/>
    <property type="match status" value="1"/>
</dbReference>
<dbReference type="InterPro" id="IPR036188">
    <property type="entry name" value="FAD/NAD-bd_sf"/>
</dbReference>
<dbReference type="EC" id="1.8.1.9" evidence="5"/>
<dbReference type="InterPro" id="IPR050097">
    <property type="entry name" value="Ferredoxin-NADP_redctase_2"/>
</dbReference>
<keyword evidence="6" id="KW-1185">Reference proteome</keyword>
<evidence type="ECO:0000313" key="5">
    <source>
        <dbReference type="EMBL" id="QGU04191.1"/>
    </source>
</evidence>
<proteinExistence type="predicted"/>
<dbReference type="Pfam" id="PF07992">
    <property type="entry name" value="Pyr_redox_2"/>
    <property type="match status" value="1"/>
</dbReference>
<evidence type="ECO:0000259" key="4">
    <source>
        <dbReference type="Pfam" id="PF07992"/>
    </source>
</evidence>
<dbReference type="GO" id="GO:0004791">
    <property type="term" value="F:thioredoxin-disulfide reductase (NADPH) activity"/>
    <property type="evidence" value="ECO:0007669"/>
    <property type="project" value="UniProtKB-EC"/>
</dbReference>
<dbReference type="PRINTS" id="PR00469">
    <property type="entry name" value="PNDRDTASEII"/>
</dbReference>
<dbReference type="InterPro" id="IPR023753">
    <property type="entry name" value="FAD/NAD-binding_dom"/>
</dbReference>
<keyword evidence="2 5" id="KW-0560">Oxidoreductase</keyword>
<organism evidence="5 6">
    <name type="scientific">Corynebacterium comes</name>
    <dbReference type="NCBI Taxonomy" id="2675218"/>
    <lineage>
        <taxon>Bacteria</taxon>
        <taxon>Bacillati</taxon>
        <taxon>Actinomycetota</taxon>
        <taxon>Actinomycetes</taxon>
        <taxon>Mycobacteriales</taxon>
        <taxon>Corynebacteriaceae</taxon>
        <taxon>Corynebacterium</taxon>
    </lineage>
</organism>
<name>A0A6B8VVR2_9CORY</name>
<dbReference type="AlphaFoldDB" id="A0A6B8VVR2"/>
<comment type="catalytic activity">
    <reaction evidence="3">
        <text>[thioredoxin]-dithiol + NADP(+) = [thioredoxin]-disulfide + NADPH + H(+)</text>
        <dbReference type="Rhea" id="RHEA:20345"/>
        <dbReference type="Rhea" id="RHEA-COMP:10698"/>
        <dbReference type="Rhea" id="RHEA-COMP:10700"/>
        <dbReference type="ChEBI" id="CHEBI:15378"/>
        <dbReference type="ChEBI" id="CHEBI:29950"/>
        <dbReference type="ChEBI" id="CHEBI:50058"/>
        <dbReference type="ChEBI" id="CHEBI:57783"/>
        <dbReference type="ChEBI" id="CHEBI:58349"/>
        <dbReference type="EC" id="1.8.1.9"/>
    </reaction>
</comment>
<dbReference type="Gene3D" id="3.50.50.60">
    <property type="entry name" value="FAD/NAD(P)-binding domain"/>
    <property type="match status" value="2"/>
</dbReference>
<keyword evidence="1" id="KW-0285">Flavoprotein</keyword>
<dbReference type="EMBL" id="CP046453">
    <property type="protein sequence ID" value="QGU04191.1"/>
    <property type="molecule type" value="Genomic_DNA"/>
</dbReference>
<evidence type="ECO:0000256" key="1">
    <source>
        <dbReference type="ARBA" id="ARBA00022630"/>
    </source>
</evidence>
<dbReference type="KEGG" id="ccoe:CETAM_04600"/>
<evidence type="ECO:0000256" key="3">
    <source>
        <dbReference type="ARBA" id="ARBA00048132"/>
    </source>
</evidence>
<dbReference type="PRINTS" id="PR00368">
    <property type="entry name" value="FADPNR"/>
</dbReference>
<protein>
    <submittedName>
        <fullName evidence="5">Thioredoxin reductase</fullName>
        <ecNumber evidence="5">1.8.1.9</ecNumber>
    </submittedName>
</protein>
<accession>A0A6B8VVR2</accession>
<sequence length="321" mass="34029">MSTQLPDAVDVLVVGGGPSGLAAATWLGRYQRFTLVVDAGEYRNSAADHVHGLLSRDPVAPQELRADSLAGLEQYPLVRLHHGIVNSVSRDEDGLFHATVDGSHQVSATRIVLATGIRDQFPHIGGFDEHYGIDVHHCPACDGFNALGEDVLVLGSSSRIPGFAAGFLEWARSVKIVTNSLDPHFDERQRAALRDHGIKVVEGIAEALVGDPGQLRGISLADSSLVPGSRVFFSYRYLPTNDLAADLGCELNRDGSIVVNKYQLTSISGVYAAGDITTNLKLVPVAISSGTIAGYACAASLRGHGTTPPAPPPAPPARWFI</sequence>
<dbReference type="Proteomes" id="UP000425178">
    <property type="component" value="Chromosome"/>
</dbReference>
<feature type="domain" description="FAD/NAD(P)-binding" evidence="4">
    <location>
        <begin position="10"/>
        <end position="290"/>
    </location>
</feature>
<dbReference type="SUPFAM" id="SSF51905">
    <property type="entry name" value="FAD/NAD(P)-binding domain"/>
    <property type="match status" value="1"/>
</dbReference>
<gene>
    <name evidence="5" type="primary">trxB1</name>
    <name evidence="5" type="ORF">CETAM_04600</name>
</gene>
<reference evidence="5 6" key="1">
    <citation type="journal article" date="2021" name="Int. J. Syst. Evol. Microbiol.">
        <title>Classification of three corynebacterial strains isolated from a small paddock in North Rhine-Westphalia: proposal of &lt;i&gt;Corynebacterium kalinowskii&lt;/i&gt; sp. nov., &lt;i&gt;Corynebacterium comes&lt;/i&gt; sp. nov. and &lt;i&gt;Corynebacterium occultum&lt;/i&gt; sp. nov.</title>
        <authorList>
            <person name="Schaffert L."/>
            <person name="Ruwe M."/>
            <person name="Milse J."/>
            <person name="Hanuschka K."/>
            <person name="Ortseifen V."/>
            <person name="Droste J."/>
            <person name="Brandt D."/>
            <person name="Schl L."/>
            <person name="Kutter Y."/>
            <person name="Vinke S."/>
            <person name="Vieh P."/>
            <person name="Jacob L."/>
            <person name="L N.C."/>
            <person name="Schulte-Berndt E."/>
            <person name="Hain C."/>
            <person name="Linder M."/>
            <person name="Schmidt P."/>
            <person name="Wollenschl L."/>
            <person name="Luttermann T."/>
            <person name="Thieme E."/>
            <person name="Hassa J."/>
            <person name="Haak M."/>
            <person name="Wittchen M."/>
            <person name="Mentz A."/>
            <person name="Persicke M."/>
            <person name="Busche T."/>
            <person name="R C."/>
        </authorList>
    </citation>
    <scope>NUCLEOTIDE SEQUENCE [LARGE SCALE GENOMIC DNA]</scope>
    <source>
        <strain evidence="5 6">2019</strain>
    </source>
</reference>
<evidence type="ECO:0000256" key="2">
    <source>
        <dbReference type="ARBA" id="ARBA00023002"/>
    </source>
</evidence>
<dbReference type="RefSeq" id="WP_156227395.1">
    <property type="nucleotide sequence ID" value="NZ_CP046453.1"/>
</dbReference>
<evidence type="ECO:0000313" key="6">
    <source>
        <dbReference type="Proteomes" id="UP000425178"/>
    </source>
</evidence>